<organism evidence="1 2">
    <name type="scientific">Vitis vinifera</name>
    <name type="common">Grape</name>
    <dbReference type="NCBI Taxonomy" id="29760"/>
    <lineage>
        <taxon>Eukaryota</taxon>
        <taxon>Viridiplantae</taxon>
        <taxon>Streptophyta</taxon>
        <taxon>Embryophyta</taxon>
        <taxon>Tracheophyta</taxon>
        <taxon>Spermatophyta</taxon>
        <taxon>Magnoliopsida</taxon>
        <taxon>eudicotyledons</taxon>
        <taxon>Gunneridae</taxon>
        <taxon>Pentapetalae</taxon>
        <taxon>rosids</taxon>
        <taxon>Vitales</taxon>
        <taxon>Vitaceae</taxon>
        <taxon>Viteae</taxon>
        <taxon>Vitis</taxon>
    </lineage>
</organism>
<dbReference type="EMBL" id="QGNW01000138">
    <property type="protein sequence ID" value="RVW92315.1"/>
    <property type="molecule type" value="Genomic_DNA"/>
</dbReference>
<reference evidence="1 2" key="1">
    <citation type="journal article" date="2018" name="PLoS Genet.">
        <title>Population sequencing reveals clonal diversity and ancestral inbreeding in the grapevine cultivar Chardonnay.</title>
        <authorList>
            <person name="Roach M.J."/>
            <person name="Johnson D.L."/>
            <person name="Bohlmann J."/>
            <person name="van Vuuren H.J."/>
            <person name="Jones S.J."/>
            <person name="Pretorius I.S."/>
            <person name="Schmidt S.A."/>
            <person name="Borneman A.R."/>
        </authorList>
    </citation>
    <scope>NUCLEOTIDE SEQUENCE [LARGE SCALE GENOMIC DNA]</scope>
    <source>
        <strain evidence="2">cv. Chardonnay</strain>
        <tissue evidence="1">Leaf</tissue>
    </source>
</reference>
<dbReference type="PANTHER" id="PTHR36617:SF16">
    <property type="entry name" value="OS04G0516500 PROTEIN"/>
    <property type="match status" value="1"/>
</dbReference>
<dbReference type="PANTHER" id="PTHR36617">
    <property type="entry name" value="PROTEIN, PUTATIVE-RELATED"/>
    <property type="match status" value="1"/>
</dbReference>
<sequence>MVEKEALWKQVISRKFGVEEGGWYTWEGREGFSVGSWKEIRKEGYRLSNYIVFFVGNGRRIKFWLDSWCGDEALCNSFPYVFALAVSKEEWVAEVWDPSIERGGVGVLVFLGLSMIGR</sequence>
<dbReference type="AlphaFoldDB" id="A0A438I6F9"/>
<protein>
    <submittedName>
        <fullName evidence="1">Uncharacterized protein</fullName>
    </submittedName>
</protein>
<evidence type="ECO:0000313" key="1">
    <source>
        <dbReference type="EMBL" id="RVW92315.1"/>
    </source>
</evidence>
<proteinExistence type="predicted"/>
<gene>
    <name evidence="1" type="ORF">CK203_032473</name>
</gene>
<evidence type="ECO:0000313" key="2">
    <source>
        <dbReference type="Proteomes" id="UP000288805"/>
    </source>
</evidence>
<name>A0A438I6F9_VITVI</name>
<dbReference type="Proteomes" id="UP000288805">
    <property type="component" value="Unassembled WGS sequence"/>
</dbReference>
<accession>A0A438I6F9</accession>
<comment type="caution">
    <text evidence="1">The sequence shown here is derived from an EMBL/GenBank/DDBJ whole genome shotgun (WGS) entry which is preliminary data.</text>
</comment>